<evidence type="ECO:0000259" key="2">
    <source>
        <dbReference type="PROSITE" id="PS51671"/>
    </source>
</evidence>
<evidence type="ECO:0000256" key="1">
    <source>
        <dbReference type="HAMAP-Rule" id="MF_00707"/>
    </source>
</evidence>
<gene>
    <name evidence="3" type="ORF">SAMN02745134_01966</name>
</gene>
<dbReference type="HAMAP" id="MF_00707">
    <property type="entry name" value="UPF0735"/>
    <property type="match status" value="1"/>
</dbReference>
<reference evidence="3 4" key="1">
    <citation type="submission" date="2017-04" db="EMBL/GenBank/DDBJ databases">
        <authorList>
            <person name="Afonso C.L."/>
            <person name="Miller P.J."/>
            <person name="Scott M.A."/>
            <person name="Spackman E."/>
            <person name="Goraichik I."/>
            <person name="Dimitrov K.M."/>
            <person name="Suarez D.L."/>
            <person name="Swayne D.E."/>
        </authorList>
    </citation>
    <scope>NUCLEOTIDE SEQUENCE [LARGE SCALE GENOMIC DNA]</scope>
    <source>
        <strain evidence="3 4">DSM 12555</strain>
    </source>
</reference>
<evidence type="ECO:0000313" key="3">
    <source>
        <dbReference type="EMBL" id="SMC23616.1"/>
    </source>
</evidence>
<evidence type="ECO:0000313" key="4">
    <source>
        <dbReference type="Proteomes" id="UP000192468"/>
    </source>
</evidence>
<sequence>MKNKYLLVDTAVLPDIFEKVIKVKDLLNTKKAHDITEAVKFVGISRSAYYKYKDYVFTVSESSKSNKVTICLLLGHKTGTLSTILDIMAENHANILTINQDIPINNAANVTITFDICNLTIELEHLLKYIGNTENVIKVDLIAME</sequence>
<proteinExistence type="inferred from homology"/>
<dbReference type="OrthoDB" id="9788773at2"/>
<dbReference type="PIRSF" id="PIRSF025624">
    <property type="entry name" value="ACT_PheB"/>
    <property type="match status" value="1"/>
</dbReference>
<dbReference type="InterPro" id="IPR008310">
    <property type="entry name" value="UPF0735_ACT_dom-cont"/>
</dbReference>
<organism evidence="3 4">
    <name type="scientific">Clostridium acidisoli DSM 12555</name>
    <dbReference type="NCBI Taxonomy" id="1121291"/>
    <lineage>
        <taxon>Bacteria</taxon>
        <taxon>Bacillati</taxon>
        <taxon>Bacillota</taxon>
        <taxon>Clostridia</taxon>
        <taxon>Eubacteriales</taxon>
        <taxon>Clostridiaceae</taxon>
        <taxon>Clostridium</taxon>
    </lineage>
</organism>
<dbReference type="STRING" id="1121291.SAMN02745134_01966"/>
<dbReference type="PROSITE" id="PS51671">
    <property type="entry name" value="ACT"/>
    <property type="match status" value="1"/>
</dbReference>
<keyword evidence="4" id="KW-1185">Reference proteome</keyword>
<dbReference type="AlphaFoldDB" id="A0A1W1XHY4"/>
<dbReference type="NCBIfam" id="NF003361">
    <property type="entry name" value="PRK04435.1"/>
    <property type="match status" value="1"/>
</dbReference>
<dbReference type="SUPFAM" id="SSF55021">
    <property type="entry name" value="ACT-like"/>
    <property type="match status" value="1"/>
</dbReference>
<dbReference type="CDD" id="cd04888">
    <property type="entry name" value="ACT_PheB-BS"/>
    <property type="match status" value="1"/>
</dbReference>
<dbReference type="RefSeq" id="WP_084115596.1">
    <property type="nucleotide sequence ID" value="NZ_FWXH01000005.1"/>
</dbReference>
<feature type="domain" description="ACT" evidence="2">
    <location>
        <begin position="69"/>
        <end position="144"/>
    </location>
</feature>
<dbReference type="Proteomes" id="UP000192468">
    <property type="component" value="Unassembled WGS sequence"/>
</dbReference>
<comment type="similarity">
    <text evidence="1">Belongs to the UPF0735 family.</text>
</comment>
<name>A0A1W1XHY4_9CLOT</name>
<protein>
    <recommendedName>
        <fullName evidence="1">UPF0735 ACT domain-containing protein SAMN02745134_01966</fullName>
    </recommendedName>
</protein>
<dbReference type="InterPro" id="IPR002912">
    <property type="entry name" value="ACT_dom"/>
</dbReference>
<dbReference type="InterPro" id="IPR045865">
    <property type="entry name" value="ACT-like_dom_sf"/>
</dbReference>
<dbReference type="EMBL" id="FWXH01000005">
    <property type="protein sequence ID" value="SMC23616.1"/>
    <property type="molecule type" value="Genomic_DNA"/>
</dbReference>
<accession>A0A1W1XHY4</accession>